<dbReference type="NCBIfam" id="TIGR01087">
    <property type="entry name" value="murD"/>
    <property type="match status" value="1"/>
</dbReference>
<evidence type="ECO:0000256" key="9">
    <source>
        <dbReference type="ARBA" id="ARBA00022741"/>
    </source>
</evidence>
<evidence type="ECO:0000256" key="5">
    <source>
        <dbReference type="ARBA" id="ARBA00012212"/>
    </source>
</evidence>
<reference evidence="21 22" key="1">
    <citation type="submission" date="2016-02" db="EMBL/GenBank/DDBJ databases">
        <title>Comparison of Clostridium stercorarium subspecies using comparative genomics and transcriptomics.</title>
        <authorList>
            <person name="Schellenberg J."/>
            <person name="Thallinger G."/>
            <person name="Levin D.B."/>
            <person name="Zhang X."/>
            <person name="Alvare G."/>
            <person name="Fristensky B."/>
            <person name="Sparling R."/>
        </authorList>
    </citation>
    <scope>NUCLEOTIDE SEQUENCE [LARGE SCALE GENOMIC DNA]</scope>
    <source>
        <strain evidence="21 22">DSM 2910</strain>
    </source>
</reference>
<dbReference type="Gene3D" id="3.40.50.720">
    <property type="entry name" value="NAD(P)-binding Rossmann-like Domain"/>
    <property type="match status" value="1"/>
</dbReference>
<dbReference type="EC" id="6.3.2.9" evidence="5 17"/>
<dbReference type="InterPro" id="IPR036615">
    <property type="entry name" value="Mur_ligase_C_dom_sf"/>
</dbReference>
<comment type="function">
    <text evidence="1 17 18">Cell wall formation. Catalyzes the addition of glutamate to the nucleotide precursor UDP-N-acetylmuramoyl-L-alanine (UMA).</text>
</comment>
<dbReference type="UniPathway" id="UPA00219"/>
<name>A0A1B1YDK8_THEST</name>
<dbReference type="PANTHER" id="PTHR43692">
    <property type="entry name" value="UDP-N-ACETYLMURAMOYLALANINE--D-GLUTAMATE LIGASE"/>
    <property type="match status" value="1"/>
</dbReference>
<dbReference type="Pfam" id="PF08245">
    <property type="entry name" value="Mur_ligase_M"/>
    <property type="match status" value="1"/>
</dbReference>
<accession>A0A1B1YDK8</accession>
<evidence type="ECO:0000256" key="15">
    <source>
        <dbReference type="ARBA" id="ARBA00032324"/>
    </source>
</evidence>
<gene>
    <name evidence="17 21" type="primary">murD</name>
    <name evidence="21" type="ORF">CSTERTH_07350</name>
</gene>
<dbReference type="SUPFAM" id="SSF53623">
    <property type="entry name" value="MurD-like peptide ligases, catalytic domain"/>
    <property type="match status" value="1"/>
</dbReference>
<evidence type="ECO:0000256" key="16">
    <source>
        <dbReference type="ARBA" id="ARBA00047632"/>
    </source>
</evidence>
<dbReference type="GO" id="GO:0005737">
    <property type="term" value="C:cytoplasm"/>
    <property type="evidence" value="ECO:0007669"/>
    <property type="project" value="UniProtKB-SubCell"/>
</dbReference>
<dbReference type="Pfam" id="PF02875">
    <property type="entry name" value="Mur_ligase_C"/>
    <property type="match status" value="1"/>
</dbReference>
<evidence type="ECO:0000313" key="22">
    <source>
        <dbReference type="Proteomes" id="UP000092971"/>
    </source>
</evidence>
<dbReference type="PANTHER" id="PTHR43692:SF1">
    <property type="entry name" value="UDP-N-ACETYLMURAMOYLALANINE--D-GLUTAMATE LIGASE"/>
    <property type="match status" value="1"/>
</dbReference>
<keyword evidence="9 17" id="KW-0547">Nucleotide-binding</keyword>
<feature type="domain" description="Mur ligase C-terminal" evidence="19">
    <location>
        <begin position="319"/>
        <end position="438"/>
    </location>
</feature>
<dbReference type="InterPro" id="IPR013221">
    <property type="entry name" value="Mur_ligase_cen"/>
</dbReference>
<dbReference type="GO" id="GO:0008764">
    <property type="term" value="F:UDP-N-acetylmuramoylalanine-D-glutamate ligase activity"/>
    <property type="evidence" value="ECO:0007669"/>
    <property type="project" value="UniProtKB-UniRule"/>
</dbReference>
<evidence type="ECO:0000256" key="7">
    <source>
        <dbReference type="ARBA" id="ARBA00022490"/>
    </source>
</evidence>
<proteinExistence type="inferred from homology"/>
<dbReference type="GO" id="GO:0005524">
    <property type="term" value="F:ATP binding"/>
    <property type="evidence" value="ECO:0007669"/>
    <property type="project" value="UniProtKB-UniRule"/>
</dbReference>
<dbReference type="InterPro" id="IPR005762">
    <property type="entry name" value="MurD"/>
</dbReference>
<protein>
    <recommendedName>
        <fullName evidence="6 17">UDP-N-acetylmuramoylalanine--D-glutamate ligase</fullName>
        <ecNumber evidence="5 17">6.3.2.9</ecNumber>
    </recommendedName>
    <alternativeName>
        <fullName evidence="15 17">D-glutamic acid-adding enzyme</fullName>
    </alternativeName>
    <alternativeName>
        <fullName evidence="14 17">UDP-N-acetylmuramoyl-L-alanyl-D-glutamate synthetase</fullName>
    </alternativeName>
</protein>
<dbReference type="GO" id="GO:0071555">
    <property type="term" value="P:cell wall organization"/>
    <property type="evidence" value="ECO:0007669"/>
    <property type="project" value="UniProtKB-KW"/>
</dbReference>
<organism evidence="21 22">
    <name type="scientific">Thermoclostridium stercorarium subsp. thermolacticum DSM 2910</name>
    <dbReference type="NCBI Taxonomy" id="1121336"/>
    <lineage>
        <taxon>Bacteria</taxon>
        <taxon>Bacillati</taxon>
        <taxon>Bacillota</taxon>
        <taxon>Clostridia</taxon>
        <taxon>Eubacteriales</taxon>
        <taxon>Oscillospiraceae</taxon>
        <taxon>Thermoclostridium</taxon>
    </lineage>
</organism>
<evidence type="ECO:0000256" key="8">
    <source>
        <dbReference type="ARBA" id="ARBA00022598"/>
    </source>
</evidence>
<dbReference type="AlphaFoldDB" id="A0A1B1YDK8"/>
<evidence type="ECO:0000256" key="13">
    <source>
        <dbReference type="ARBA" id="ARBA00023316"/>
    </source>
</evidence>
<dbReference type="Gene3D" id="3.40.1190.10">
    <property type="entry name" value="Mur-like, catalytic domain"/>
    <property type="match status" value="1"/>
</dbReference>
<keyword evidence="17 18" id="KW-0131">Cell cycle</keyword>
<evidence type="ECO:0000256" key="2">
    <source>
        <dbReference type="ARBA" id="ARBA00004496"/>
    </source>
</evidence>
<keyword evidence="7 17" id="KW-0963">Cytoplasm</keyword>
<comment type="subcellular location">
    <subcellularLocation>
        <location evidence="2 17 18">Cytoplasm</location>
    </subcellularLocation>
</comment>
<keyword evidence="8 17" id="KW-0436">Ligase</keyword>
<comment type="catalytic activity">
    <reaction evidence="16 17 18">
        <text>UDP-N-acetyl-alpha-D-muramoyl-L-alanine + D-glutamate + ATP = UDP-N-acetyl-alpha-D-muramoyl-L-alanyl-D-glutamate + ADP + phosphate + H(+)</text>
        <dbReference type="Rhea" id="RHEA:16429"/>
        <dbReference type="ChEBI" id="CHEBI:15378"/>
        <dbReference type="ChEBI" id="CHEBI:29986"/>
        <dbReference type="ChEBI" id="CHEBI:30616"/>
        <dbReference type="ChEBI" id="CHEBI:43474"/>
        <dbReference type="ChEBI" id="CHEBI:83898"/>
        <dbReference type="ChEBI" id="CHEBI:83900"/>
        <dbReference type="ChEBI" id="CHEBI:456216"/>
        <dbReference type="EC" id="6.3.2.9"/>
    </reaction>
</comment>
<dbReference type="InterPro" id="IPR036565">
    <property type="entry name" value="Mur-like_cat_sf"/>
</dbReference>
<evidence type="ECO:0000256" key="10">
    <source>
        <dbReference type="ARBA" id="ARBA00022840"/>
    </source>
</evidence>
<dbReference type="RefSeq" id="WP_015359175.1">
    <property type="nucleotide sequence ID" value="NZ_CP014672.1"/>
</dbReference>
<dbReference type="EMBL" id="CP014672">
    <property type="protein sequence ID" value="ANW98852.1"/>
    <property type="molecule type" value="Genomic_DNA"/>
</dbReference>
<dbReference type="Proteomes" id="UP000092971">
    <property type="component" value="Chromosome"/>
</dbReference>
<evidence type="ECO:0000256" key="14">
    <source>
        <dbReference type="ARBA" id="ARBA00030398"/>
    </source>
</evidence>
<keyword evidence="12 17" id="KW-0573">Peptidoglycan synthesis</keyword>
<comment type="pathway">
    <text evidence="3 17 18">Cell wall biogenesis; peptidoglycan biosynthesis.</text>
</comment>
<evidence type="ECO:0000259" key="19">
    <source>
        <dbReference type="Pfam" id="PF02875"/>
    </source>
</evidence>
<dbReference type="Gene3D" id="3.90.190.20">
    <property type="entry name" value="Mur ligase, C-terminal domain"/>
    <property type="match status" value="1"/>
</dbReference>
<feature type="binding site" evidence="17">
    <location>
        <begin position="123"/>
        <end position="129"/>
    </location>
    <ligand>
        <name>ATP</name>
        <dbReference type="ChEBI" id="CHEBI:30616"/>
    </ligand>
</feature>
<sequence length="462" mass="51986">MNKELESFKKKIKGKKAAVLGFGVSNRPLAKTIVKWGADVTVFDRKSEENFPMISEYREMGIKFSLGEGYLENLKGFDIIFRTPGMRFDIPEIQRELANGAELTSEMEVFMEVCPAKTYAVTGSDGKTTTTTLIYEMLKQEGYRCFLGGNIGTPLIDRIEEIDGDDRVVLELSSFQLMTMKNSPNVAVITNITPNHLDVHKSMEEYIDAKKNIFRYQTESDRVVLNYDNAITRSFIPEVNGKLLLFSIKEECTSGAFLKGNRIFYREDNTETEILPIEEIKLPGMHNVENCLAAISAVMPEVSRESIIHVAKTFSGVEHRIEFVRTVNGVSFYNDSIGSSPTRTAATLKSFKDRVILIAGGYDKKLSYDELAETIHAKVKCMVLMGDTADKIETAYRNFARKENIEPVPVIRVKNMEEAVNAAYGIARSGDIVVLSPASASFDMYANFMERGNHFKEIVRHL</sequence>
<evidence type="ECO:0000256" key="4">
    <source>
        <dbReference type="ARBA" id="ARBA00010416"/>
    </source>
</evidence>
<keyword evidence="13 17" id="KW-0961">Cell wall biogenesis/degradation</keyword>
<comment type="similarity">
    <text evidence="4 17">Belongs to the MurCDEF family.</text>
</comment>
<evidence type="ECO:0000259" key="20">
    <source>
        <dbReference type="Pfam" id="PF08245"/>
    </source>
</evidence>
<evidence type="ECO:0000256" key="12">
    <source>
        <dbReference type="ARBA" id="ARBA00022984"/>
    </source>
</evidence>
<dbReference type="SUPFAM" id="SSF53244">
    <property type="entry name" value="MurD-like peptide ligases, peptide-binding domain"/>
    <property type="match status" value="1"/>
</dbReference>
<evidence type="ECO:0000313" key="21">
    <source>
        <dbReference type="EMBL" id="ANW98852.1"/>
    </source>
</evidence>
<evidence type="ECO:0000256" key="6">
    <source>
        <dbReference type="ARBA" id="ARBA00015655"/>
    </source>
</evidence>
<evidence type="ECO:0000256" key="1">
    <source>
        <dbReference type="ARBA" id="ARBA00002734"/>
    </source>
</evidence>
<dbReference type="HAMAP" id="MF_00639">
    <property type="entry name" value="MurD"/>
    <property type="match status" value="1"/>
</dbReference>
<dbReference type="GO" id="GO:0008360">
    <property type="term" value="P:regulation of cell shape"/>
    <property type="evidence" value="ECO:0007669"/>
    <property type="project" value="UniProtKB-KW"/>
</dbReference>
<dbReference type="SUPFAM" id="SSF51984">
    <property type="entry name" value="MurCD N-terminal domain"/>
    <property type="match status" value="1"/>
</dbReference>
<evidence type="ECO:0000256" key="17">
    <source>
        <dbReference type="HAMAP-Rule" id="MF_00639"/>
    </source>
</evidence>
<evidence type="ECO:0000256" key="3">
    <source>
        <dbReference type="ARBA" id="ARBA00004752"/>
    </source>
</evidence>
<evidence type="ECO:0000256" key="18">
    <source>
        <dbReference type="RuleBase" id="RU003664"/>
    </source>
</evidence>
<feature type="domain" description="Mur ligase central" evidence="20">
    <location>
        <begin position="121"/>
        <end position="297"/>
    </location>
</feature>
<dbReference type="GO" id="GO:0009252">
    <property type="term" value="P:peptidoglycan biosynthetic process"/>
    <property type="evidence" value="ECO:0007669"/>
    <property type="project" value="UniProtKB-UniRule"/>
</dbReference>
<dbReference type="OrthoDB" id="9809796at2"/>
<dbReference type="GO" id="GO:0051301">
    <property type="term" value="P:cell division"/>
    <property type="evidence" value="ECO:0007669"/>
    <property type="project" value="UniProtKB-KW"/>
</dbReference>
<keyword evidence="10 17" id="KW-0067">ATP-binding</keyword>
<dbReference type="InterPro" id="IPR004101">
    <property type="entry name" value="Mur_ligase_C"/>
</dbReference>
<evidence type="ECO:0000256" key="11">
    <source>
        <dbReference type="ARBA" id="ARBA00022960"/>
    </source>
</evidence>
<keyword evidence="11 17" id="KW-0133">Cell shape</keyword>
<keyword evidence="17 18" id="KW-0132">Cell division</keyword>